<feature type="domain" description="RNA polymerase Rpb5 N-terminal" evidence="8">
    <location>
        <begin position="242"/>
        <end position="319"/>
    </location>
</feature>
<keyword evidence="10" id="KW-1185">Reference proteome</keyword>
<evidence type="ECO:0000256" key="2">
    <source>
        <dbReference type="ARBA" id="ARBA00020809"/>
    </source>
</evidence>
<dbReference type="GO" id="GO:0005736">
    <property type="term" value="C:RNA polymerase I complex"/>
    <property type="evidence" value="ECO:0007669"/>
    <property type="project" value="TreeGrafter"/>
</dbReference>
<dbReference type="EMBL" id="CAJVQA010013389">
    <property type="protein sequence ID" value="CAG8723933.1"/>
    <property type="molecule type" value="Genomic_DNA"/>
</dbReference>
<dbReference type="InterPro" id="IPR014381">
    <property type="entry name" value="Arch_Rpo5/euc_Rpb5"/>
</dbReference>
<evidence type="ECO:0000256" key="3">
    <source>
        <dbReference type="ARBA" id="ARBA00023163"/>
    </source>
</evidence>
<sequence length="418" mass="47902">MNSISLYVLPSRRKREHSVEVEIDQLETERAKRRYVSEFLSSELTALSLHNNEEDPSVTNVQQMDIIDLDANLLRNKSPSSRKHVVMVTDLDADESEDSEGKSDVKDECSSSITNSITMPHEIRRSLKKISDNPVRALVLYQRPPWLPTEPSNSEPKGTIPRKNKEAVHERRISEIMDNGKLSPIPEDPVIDSEEMDLDLDVENNRISYDGYLGDDDEDGVEEMELTRSKMDIDDVDRTPDAEIARMFRVWKTAHQMVIDRGYVINSDAYNDIENFKESKESMMFQVQKNDNPNEQLLVVFPDDKPVGVKTLKALCQRMLDTKVSRGIVVFSGTMTAAANKAIQVINTKENRSYEIDTFSEADLMVNITHHLLVPKHYVLSEEEKKTLLNKYRLKETQLPRIQTTDPVAKYYGLKRGQ</sequence>
<feature type="compositionally biased region" description="Basic and acidic residues" evidence="6">
    <location>
        <begin position="99"/>
        <end position="109"/>
    </location>
</feature>
<dbReference type="AlphaFoldDB" id="A0A9N9I7I2"/>
<feature type="region of interest" description="Disordered" evidence="6">
    <location>
        <begin position="147"/>
        <end position="167"/>
    </location>
</feature>
<dbReference type="GO" id="GO:0006366">
    <property type="term" value="P:transcription by RNA polymerase II"/>
    <property type="evidence" value="ECO:0007669"/>
    <property type="project" value="TreeGrafter"/>
</dbReference>
<dbReference type="InterPro" id="IPR036710">
    <property type="entry name" value="RNA_pol_Rpb5_N_sf"/>
</dbReference>
<dbReference type="Gene3D" id="3.90.940.20">
    <property type="entry name" value="RPB5-like RNA polymerase subunit"/>
    <property type="match status" value="1"/>
</dbReference>
<evidence type="ECO:0000256" key="1">
    <source>
        <dbReference type="ARBA" id="ARBA00004123"/>
    </source>
</evidence>
<dbReference type="Pfam" id="PF03871">
    <property type="entry name" value="RNA_pol_Rpb5_N"/>
    <property type="match status" value="1"/>
</dbReference>
<dbReference type="SUPFAM" id="SSF55287">
    <property type="entry name" value="RPB5-like RNA polymerase subunit"/>
    <property type="match status" value="1"/>
</dbReference>
<dbReference type="InterPro" id="IPR005571">
    <property type="entry name" value="RNA_pol_Rpb5_N"/>
</dbReference>
<dbReference type="GO" id="GO:0003677">
    <property type="term" value="F:DNA binding"/>
    <property type="evidence" value="ECO:0007669"/>
    <property type="project" value="InterPro"/>
</dbReference>
<evidence type="ECO:0000313" key="10">
    <source>
        <dbReference type="Proteomes" id="UP000789759"/>
    </source>
</evidence>
<dbReference type="SUPFAM" id="SSF53036">
    <property type="entry name" value="Eukaryotic RPB5 N-terminal domain"/>
    <property type="match status" value="1"/>
</dbReference>
<dbReference type="PANTHER" id="PTHR10535:SF0">
    <property type="entry name" value="DNA-DIRECTED RNA POLYMERASES I, II, AND III SUBUNIT RPABC1"/>
    <property type="match status" value="1"/>
</dbReference>
<keyword evidence="4" id="KW-0539">Nucleus</keyword>
<reference evidence="9" key="1">
    <citation type="submission" date="2021-06" db="EMBL/GenBank/DDBJ databases">
        <authorList>
            <person name="Kallberg Y."/>
            <person name="Tangrot J."/>
            <person name="Rosling A."/>
        </authorList>
    </citation>
    <scope>NUCLEOTIDE SEQUENCE</scope>
    <source>
        <strain evidence="9">FL966</strain>
    </source>
</reference>
<comment type="similarity">
    <text evidence="5">Belongs to the archaeal Rpo5/eukaryotic RPB5 RNA polymerase subunit family.</text>
</comment>
<protein>
    <recommendedName>
        <fullName evidence="2">DNA-directed RNA polymerases I, II, and III subunit RPABC1</fullName>
    </recommendedName>
</protein>
<dbReference type="Proteomes" id="UP000789759">
    <property type="component" value="Unassembled WGS sequence"/>
</dbReference>
<feature type="non-terminal residue" evidence="9">
    <location>
        <position position="418"/>
    </location>
</feature>
<dbReference type="GO" id="GO:0003899">
    <property type="term" value="F:DNA-directed RNA polymerase activity"/>
    <property type="evidence" value="ECO:0007669"/>
    <property type="project" value="InterPro"/>
</dbReference>
<dbReference type="GO" id="GO:0005665">
    <property type="term" value="C:RNA polymerase II, core complex"/>
    <property type="evidence" value="ECO:0007669"/>
    <property type="project" value="TreeGrafter"/>
</dbReference>
<organism evidence="9 10">
    <name type="scientific">Cetraspora pellucida</name>
    <dbReference type="NCBI Taxonomy" id="1433469"/>
    <lineage>
        <taxon>Eukaryota</taxon>
        <taxon>Fungi</taxon>
        <taxon>Fungi incertae sedis</taxon>
        <taxon>Mucoromycota</taxon>
        <taxon>Glomeromycotina</taxon>
        <taxon>Glomeromycetes</taxon>
        <taxon>Diversisporales</taxon>
        <taxon>Gigasporaceae</taxon>
        <taxon>Cetraspora</taxon>
    </lineage>
</organism>
<dbReference type="GO" id="GO:0006362">
    <property type="term" value="P:transcription elongation by RNA polymerase I"/>
    <property type="evidence" value="ECO:0007669"/>
    <property type="project" value="TreeGrafter"/>
</dbReference>
<dbReference type="OrthoDB" id="248779at2759"/>
<evidence type="ECO:0000256" key="5">
    <source>
        <dbReference type="ARBA" id="ARBA00025765"/>
    </source>
</evidence>
<proteinExistence type="inferred from homology"/>
<dbReference type="InterPro" id="IPR000783">
    <property type="entry name" value="RNA_pol_subH/Rpb5_C"/>
</dbReference>
<dbReference type="PANTHER" id="PTHR10535">
    <property type="entry name" value="DNA-DIRECTED RNA POLYMERASES I, II, AND III SUBUNIT RPABC1"/>
    <property type="match status" value="1"/>
</dbReference>
<keyword evidence="3" id="KW-0804">Transcription</keyword>
<dbReference type="Gene3D" id="3.40.1340.10">
    <property type="entry name" value="RNA polymerase, Rpb5, N-terminal domain"/>
    <property type="match status" value="1"/>
</dbReference>
<dbReference type="Pfam" id="PF01191">
    <property type="entry name" value="RNA_pol_Rpb5_C"/>
    <property type="match status" value="1"/>
</dbReference>
<gene>
    <name evidence="9" type="ORF">CPELLU_LOCUS13061</name>
</gene>
<dbReference type="GO" id="GO:0005666">
    <property type="term" value="C:RNA polymerase III complex"/>
    <property type="evidence" value="ECO:0007669"/>
    <property type="project" value="TreeGrafter"/>
</dbReference>
<name>A0A9N9I7I2_9GLOM</name>
<evidence type="ECO:0000259" key="7">
    <source>
        <dbReference type="Pfam" id="PF01191"/>
    </source>
</evidence>
<dbReference type="GO" id="GO:0042797">
    <property type="term" value="P:tRNA transcription by RNA polymerase III"/>
    <property type="evidence" value="ECO:0007669"/>
    <property type="project" value="TreeGrafter"/>
</dbReference>
<dbReference type="InterPro" id="IPR035913">
    <property type="entry name" value="RPB5-like_sf"/>
</dbReference>
<comment type="subcellular location">
    <subcellularLocation>
        <location evidence="1">Nucleus</location>
    </subcellularLocation>
</comment>
<evidence type="ECO:0000259" key="8">
    <source>
        <dbReference type="Pfam" id="PF03871"/>
    </source>
</evidence>
<feature type="domain" description="RNA polymerase subunit H/Rpb5 C-terminal" evidence="7">
    <location>
        <begin position="366"/>
        <end position="418"/>
    </location>
</feature>
<evidence type="ECO:0000256" key="6">
    <source>
        <dbReference type="SAM" id="MobiDB-lite"/>
    </source>
</evidence>
<evidence type="ECO:0000256" key="4">
    <source>
        <dbReference type="ARBA" id="ARBA00023242"/>
    </source>
</evidence>
<evidence type="ECO:0000313" key="9">
    <source>
        <dbReference type="EMBL" id="CAG8723933.1"/>
    </source>
</evidence>
<accession>A0A9N9I7I2</accession>
<comment type="caution">
    <text evidence="9">The sequence shown here is derived from an EMBL/GenBank/DDBJ whole genome shotgun (WGS) entry which is preliminary data.</text>
</comment>
<dbReference type="FunFam" id="3.90.940.20:FF:000001">
    <property type="entry name" value="DNA-directed RNA polymerases I, II, and III subunit RPABC1"/>
    <property type="match status" value="1"/>
</dbReference>
<feature type="region of interest" description="Disordered" evidence="6">
    <location>
        <begin position="91"/>
        <end position="117"/>
    </location>
</feature>